<evidence type="ECO:0000256" key="2">
    <source>
        <dbReference type="ARBA" id="ARBA00023008"/>
    </source>
</evidence>
<dbReference type="AlphaFoldDB" id="A0A2I4F532"/>
<keyword evidence="6" id="KW-0472">Membrane</keyword>
<dbReference type="PROSITE" id="PS00196">
    <property type="entry name" value="COPPER_BLUE"/>
    <property type="match status" value="1"/>
</dbReference>
<dbReference type="PROSITE" id="PS51485">
    <property type="entry name" value="PHYTOCYANIN"/>
    <property type="match status" value="1"/>
</dbReference>
<dbReference type="Pfam" id="PF02298">
    <property type="entry name" value="Cu_bind_like"/>
    <property type="match status" value="1"/>
</dbReference>
<sequence length="191" mass="19234">MATRKNVALVFLVLTAAVAVLHEAEAASHVVGNSTGWTVPPSNGASFYSSWASGLNFSVGDTLVFNFQTGVHDVATVSKAAFDSCDTGTTLSLLTTGPATIELNATGDNYFICTVGQHCSAGQKLSINVKAASGSPSPSSSPPPPSTTTSPPPPASTTSPPPPPSGSSASSLAATFSVVLMTIALTMFNLS</sequence>
<evidence type="ECO:0000256" key="7">
    <source>
        <dbReference type="SAM" id="SignalP"/>
    </source>
</evidence>
<dbReference type="InterPro" id="IPR008972">
    <property type="entry name" value="Cupredoxin"/>
</dbReference>
<reference evidence="9" key="1">
    <citation type="submission" date="2025-08" db="UniProtKB">
        <authorList>
            <consortium name="RefSeq"/>
        </authorList>
    </citation>
    <scope>IDENTIFICATION</scope>
    <source>
        <tissue evidence="9">Leaves</tissue>
    </source>
</reference>
<keyword evidence="8" id="KW-1185">Reference proteome</keyword>
<evidence type="ECO:0000256" key="4">
    <source>
        <dbReference type="ARBA" id="ARBA00023180"/>
    </source>
</evidence>
<dbReference type="PANTHER" id="PTHR33021">
    <property type="entry name" value="BLUE COPPER PROTEIN"/>
    <property type="match status" value="1"/>
</dbReference>
<evidence type="ECO:0000256" key="3">
    <source>
        <dbReference type="ARBA" id="ARBA00023157"/>
    </source>
</evidence>
<dbReference type="InterPro" id="IPR039391">
    <property type="entry name" value="Phytocyanin-like"/>
</dbReference>
<dbReference type="SUPFAM" id="SSF49503">
    <property type="entry name" value="Cupredoxins"/>
    <property type="match status" value="1"/>
</dbReference>
<dbReference type="InterPro" id="IPR003245">
    <property type="entry name" value="Phytocyanin_dom"/>
</dbReference>
<dbReference type="PANTHER" id="PTHR33021:SF488">
    <property type="entry name" value="PHYTOCYANIN DOMAIN-CONTAINING PROTEIN"/>
    <property type="match status" value="1"/>
</dbReference>
<keyword evidence="7" id="KW-0732">Signal</keyword>
<keyword evidence="6" id="KW-1133">Transmembrane helix</keyword>
<dbReference type="GO" id="GO:0009055">
    <property type="term" value="F:electron transfer activity"/>
    <property type="evidence" value="ECO:0007669"/>
    <property type="project" value="InterPro"/>
</dbReference>
<keyword evidence="4" id="KW-0325">Glycoprotein</keyword>
<keyword evidence="6" id="KW-0812">Transmembrane</keyword>
<keyword evidence="3" id="KW-1015">Disulfide bond</keyword>
<dbReference type="KEGG" id="jre:108995624"/>
<dbReference type="InterPro" id="IPR028871">
    <property type="entry name" value="BlueCu_1_BS"/>
</dbReference>
<feature type="transmembrane region" description="Helical" evidence="6">
    <location>
        <begin position="169"/>
        <end position="190"/>
    </location>
</feature>
<evidence type="ECO:0000256" key="1">
    <source>
        <dbReference type="ARBA" id="ARBA00022723"/>
    </source>
</evidence>
<evidence type="ECO:0000313" key="8">
    <source>
        <dbReference type="Proteomes" id="UP000235220"/>
    </source>
</evidence>
<dbReference type="STRING" id="51240.A0A2I4F532"/>
<keyword evidence="1" id="KW-0479">Metal-binding</keyword>
<evidence type="ECO:0000313" key="9">
    <source>
        <dbReference type="RefSeq" id="XP_018826760.1"/>
    </source>
</evidence>
<dbReference type="GO" id="GO:0046872">
    <property type="term" value="F:metal ion binding"/>
    <property type="evidence" value="ECO:0007669"/>
    <property type="project" value="UniProtKB-KW"/>
</dbReference>
<dbReference type="RefSeq" id="XP_018826760.1">
    <property type="nucleotide sequence ID" value="XM_018971215.2"/>
</dbReference>
<proteinExistence type="predicted"/>
<organism evidence="8 9">
    <name type="scientific">Juglans regia</name>
    <name type="common">English walnut</name>
    <dbReference type="NCBI Taxonomy" id="51240"/>
    <lineage>
        <taxon>Eukaryota</taxon>
        <taxon>Viridiplantae</taxon>
        <taxon>Streptophyta</taxon>
        <taxon>Embryophyta</taxon>
        <taxon>Tracheophyta</taxon>
        <taxon>Spermatophyta</taxon>
        <taxon>Magnoliopsida</taxon>
        <taxon>eudicotyledons</taxon>
        <taxon>Gunneridae</taxon>
        <taxon>Pentapetalae</taxon>
        <taxon>rosids</taxon>
        <taxon>fabids</taxon>
        <taxon>Fagales</taxon>
        <taxon>Juglandaceae</taxon>
        <taxon>Juglans</taxon>
    </lineage>
</organism>
<dbReference type="GeneID" id="108995624"/>
<dbReference type="OrthoDB" id="5421909at2759"/>
<evidence type="ECO:0000256" key="6">
    <source>
        <dbReference type="SAM" id="Phobius"/>
    </source>
</evidence>
<feature type="region of interest" description="Disordered" evidence="5">
    <location>
        <begin position="130"/>
        <end position="170"/>
    </location>
</feature>
<dbReference type="Gene3D" id="2.60.40.420">
    <property type="entry name" value="Cupredoxins - blue copper proteins"/>
    <property type="match status" value="1"/>
</dbReference>
<feature type="compositionally biased region" description="Pro residues" evidence="5">
    <location>
        <begin position="139"/>
        <end position="165"/>
    </location>
</feature>
<feature type="signal peptide" evidence="7">
    <location>
        <begin position="1"/>
        <end position="26"/>
    </location>
</feature>
<evidence type="ECO:0000256" key="5">
    <source>
        <dbReference type="SAM" id="MobiDB-lite"/>
    </source>
</evidence>
<dbReference type="Proteomes" id="UP000235220">
    <property type="component" value="Chromosome 1"/>
</dbReference>
<protein>
    <submittedName>
        <fullName evidence="9">Umecyanin-like</fullName>
    </submittedName>
</protein>
<name>A0A2I4F532_JUGRE</name>
<accession>A0A2I4F532</accession>
<dbReference type="Gramene" id="Jr01_30080_p1">
    <property type="protein sequence ID" value="cds.Jr01_30080_p1"/>
    <property type="gene ID" value="Jr01_30080"/>
</dbReference>
<gene>
    <name evidence="9" type="primary">LOC108995624</name>
</gene>
<keyword evidence="2" id="KW-0186">Copper</keyword>
<feature type="chain" id="PRO_5044005683" evidence="7">
    <location>
        <begin position="27"/>
        <end position="191"/>
    </location>
</feature>
<dbReference type="FunFam" id="2.60.40.420:FF:000034">
    <property type="entry name" value="Cupredoxin superfamily protein"/>
    <property type="match status" value="1"/>
</dbReference>
<dbReference type="GO" id="GO:0005886">
    <property type="term" value="C:plasma membrane"/>
    <property type="evidence" value="ECO:0000318"/>
    <property type="project" value="GO_Central"/>
</dbReference>